<keyword evidence="1" id="KW-0732">Signal</keyword>
<keyword evidence="4" id="KW-1185">Reference proteome</keyword>
<dbReference type="PANTHER" id="PTHR42852">
    <property type="entry name" value="THIOL:DISULFIDE INTERCHANGE PROTEIN DSBE"/>
    <property type="match status" value="1"/>
</dbReference>
<dbReference type="CDD" id="cd02966">
    <property type="entry name" value="TlpA_like_family"/>
    <property type="match status" value="1"/>
</dbReference>
<dbReference type="AlphaFoldDB" id="A0A975RB50"/>
<dbReference type="InterPro" id="IPR050553">
    <property type="entry name" value="Thioredoxin_ResA/DsbE_sf"/>
</dbReference>
<dbReference type="GO" id="GO:0016491">
    <property type="term" value="F:oxidoreductase activity"/>
    <property type="evidence" value="ECO:0007669"/>
    <property type="project" value="InterPro"/>
</dbReference>
<gene>
    <name evidence="3" type="ORF">KEF85_06145</name>
</gene>
<dbReference type="InterPro" id="IPR036249">
    <property type="entry name" value="Thioredoxin-like_sf"/>
</dbReference>
<dbReference type="KEGG" id="mpad:KEF85_06145"/>
<dbReference type="PANTHER" id="PTHR42852:SF18">
    <property type="entry name" value="CHROMOSOME UNDETERMINED SCAFFOLD_47, WHOLE GENOME SHOTGUN SEQUENCE"/>
    <property type="match status" value="1"/>
</dbReference>
<protein>
    <submittedName>
        <fullName evidence="3">TlpA family protein disulfide reductase</fullName>
    </submittedName>
</protein>
<dbReference type="Proteomes" id="UP000676649">
    <property type="component" value="Chromosome"/>
</dbReference>
<evidence type="ECO:0000259" key="2">
    <source>
        <dbReference type="PROSITE" id="PS51352"/>
    </source>
</evidence>
<evidence type="ECO:0000313" key="3">
    <source>
        <dbReference type="EMBL" id="QWF72033.1"/>
    </source>
</evidence>
<evidence type="ECO:0000256" key="1">
    <source>
        <dbReference type="SAM" id="SignalP"/>
    </source>
</evidence>
<reference evidence="3" key="1">
    <citation type="submission" date="2021-04" db="EMBL/GenBank/DDBJ databases">
        <title>Draft genome sequence data of methanotrophic Methylovulum sp. strain S1L and Methylomonas sp. strain S2AM isolated from boreal lake water columns.</title>
        <authorList>
            <person name="Rissanen A.J."/>
            <person name="Mangayil R."/>
            <person name="Svenning M.M."/>
            <person name="Khanongnuch R."/>
        </authorList>
    </citation>
    <scope>NUCLEOTIDE SEQUENCE</scope>
    <source>
        <strain evidence="3">S2AM</strain>
    </source>
</reference>
<proteinExistence type="predicted"/>
<feature type="signal peptide" evidence="1">
    <location>
        <begin position="1"/>
        <end position="25"/>
    </location>
</feature>
<feature type="chain" id="PRO_5037056575" evidence="1">
    <location>
        <begin position="26"/>
        <end position="160"/>
    </location>
</feature>
<dbReference type="InterPro" id="IPR013740">
    <property type="entry name" value="Redoxin"/>
</dbReference>
<dbReference type="RefSeq" id="WP_215584076.1">
    <property type="nucleotide sequence ID" value="NZ_CP073754.1"/>
</dbReference>
<dbReference type="Pfam" id="PF08534">
    <property type="entry name" value="Redoxin"/>
    <property type="match status" value="1"/>
</dbReference>
<sequence length="160" mass="17118">MPKIAKYALICAAIGLGLALSYTLATTPKSAPALSFKTINGQSLSLNQFKGKPVLITFWASDCQSCLAEIPDLVTLHQQGLTIIAVAMPYDPPNRVLAIATEKQLPYPIALDPNAEINTGFGGIPYTPTSFLINPQGQIIHHHTGKLELPAVQALLRDMG</sequence>
<name>A0A975RB50_9GAMM</name>
<dbReference type="Gene3D" id="3.40.30.10">
    <property type="entry name" value="Glutaredoxin"/>
    <property type="match status" value="1"/>
</dbReference>
<feature type="domain" description="Thioredoxin" evidence="2">
    <location>
        <begin position="25"/>
        <end position="160"/>
    </location>
</feature>
<accession>A0A975RB50</accession>
<organism evidence="3 4">
    <name type="scientific">Methylomonas paludis</name>
    <dbReference type="NCBI Taxonomy" id="1173101"/>
    <lineage>
        <taxon>Bacteria</taxon>
        <taxon>Pseudomonadati</taxon>
        <taxon>Pseudomonadota</taxon>
        <taxon>Gammaproteobacteria</taxon>
        <taxon>Methylococcales</taxon>
        <taxon>Methylococcaceae</taxon>
        <taxon>Methylomonas</taxon>
    </lineage>
</organism>
<evidence type="ECO:0000313" key="4">
    <source>
        <dbReference type="Proteomes" id="UP000676649"/>
    </source>
</evidence>
<dbReference type="SUPFAM" id="SSF52833">
    <property type="entry name" value="Thioredoxin-like"/>
    <property type="match status" value="1"/>
</dbReference>
<dbReference type="InterPro" id="IPR013766">
    <property type="entry name" value="Thioredoxin_domain"/>
</dbReference>
<dbReference type="PROSITE" id="PS51352">
    <property type="entry name" value="THIOREDOXIN_2"/>
    <property type="match status" value="1"/>
</dbReference>
<dbReference type="EMBL" id="CP073754">
    <property type="protein sequence ID" value="QWF72033.1"/>
    <property type="molecule type" value="Genomic_DNA"/>
</dbReference>